<dbReference type="PANTHER" id="PTHR48094">
    <property type="entry name" value="PROTEIN/NUCLEIC ACID DEGLYCASE DJ-1-RELATED"/>
    <property type="match status" value="1"/>
</dbReference>
<keyword evidence="5" id="KW-0378">Hydrolase</keyword>
<dbReference type="EC" id="3.5.1.124" evidence="5"/>
<dbReference type="Proteomes" id="UP000494329">
    <property type="component" value="Unassembled WGS sequence"/>
</dbReference>
<gene>
    <name evidence="5" type="primary">hchA_1</name>
    <name evidence="5" type="ORF">LMG29739_01953</name>
</gene>
<keyword evidence="6" id="KW-1185">Reference proteome</keyword>
<dbReference type="InterPro" id="IPR029062">
    <property type="entry name" value="Class_I_gatase-like"/>
</dbReference>
<dbReference type="RefSeq" id="WP_175110694.1">
    <property type="nucleotide sequence ID" value="NZ_CADIKF010000012.1"/>
</dbReference>
<evidence type="ECO:0000256" key="3">
    <source>
        <dbReference type="ARBA" id="ARBA00038493"/>
    </source>
</evidence>
<name>A0A6J5DJT4_9BURK</name>
<dbReference type="GO" id="GO:0019172">
    <property type="term" value="F:glyoxalase III activity"/>
    <property type="evidence" value="ECO:0007669"/>
    <property type="project" value="TreeGrafter"/>
</dbReference>
<dbReference type="InterPro" id="IPR002818">
    <property type="entry name" value="DJ-1/PfpI"/>
</dbReference>
<reference evidence="5 6" key="1">
    <citation type="submission" date="2020-04" db="EMBL/GenBank/DDBJ databases">
        <authorList>
            <person name="De Canck E."/>
        </authorList>
    </citation>
    <scope>NUCLEOTIDE SEQUENCE [LARGE SCALE GENOMIC DNA]</scope>
    <source>
        <strain evidence="5 6">LMG 29739</strain>
    </source>
</reference>
<evidence type="ECO:0000256" key="2">
    <source>
        <dbReference type="ARBA" id="ARBA00023239"/>
    </source>
</evidence>
<dbReference type="CDD" id="cd03141">
    <property type="entry name" value="GATase1_Hsp31_like"/>
    <property type="match status" value="1"/>
</dbReference>
<dbReference type="GO" id="GO:0036524">
    <property type="term" value="F:protein deglycase activity"/>
    <property type="evidence" value="ECO:0007669"/>
    <property type="project" value="UniProtKB-EC"/>
</dbReference>
<sequence length="239" mass="24954">MYSVLMILTGATSWTQKDGIQRPTGFWAEEFAVPHETLSSAGVAITLATPGGKPAPVDALSLTPEANHGDVAKAKALSAYVERHAEALRLPRRIEDMSLTGFDAVFVPGGHGPMQDLAVDANVGKLLSDALADPKKVVCALCHGQASFLAAGDASSWAFKGRRLTAFTNAEETQAGLAANAPWLLEDRLRAAGASFDSGAPWSSHVVVDGNLVTGQNPASAEAAAKAVLDLLAERVERV</sequence>
<dbReference type="InterPro" id="IPR050325">
    <property type="entry name" value="Prot/Nucl_acid_deglycase"/>
</dbReference>
<dbReference type="SUPFAM" id="SSF52317">
    <property type="entry name" value="Class I glutamine amidotransferase-like"/>
    <property type="match status" value="1"/>
</dbReference>
<protein>
    <submittedName>
        <fullName evidence="5">Protein/nucleic acid deglycase HchA</fullName>
        <ecNumber evidence="5">3.5.1.124</ecNumber>
    </submittedName>
</protein>
<evidence type="ECO:0000313" key="5">
    <source>
        <dbReference type="EMBL" id="CAB3754540.1"/>
    </source>
</evidence>
<dbReference type="Pfam" id="PF01965">
    <property type="entry name" value="DJ-1_PfpI"/>
    <property type="match status" value="1"/>
</dbReference>
<accession>A0A6J5DJT4</accession>
<evidence type="ECO:0000256" key="1">
    <source>
        <dbReference type="ARBA" id="ARBA00023016"/>
    </source>
</evidence>
<dbReference type="Gene3D" id="3.40.50.880">
    <property type="match status" value="1"/>
</dbReference>
<proteinExistence type="inferred from homology"/>
<organism evidence="5 6">
    <name type="scientific">Paraburkholderia solisilvae</name>
    <dbReference type="NCBI Taxonomy" id="624376"/>
    <lineage>
        <taxon>Bacteria</taxon>
        <taxon>Pseudomonadati</taxon>
        <taxon>Pseudomonadota</taxon>
        <taxon>Betaproteobacteria</taxon>
        <taxon>Burkholderiales</taxon>
        <taxon>Burkholderiaceae</taxon>
        <taxon>Paraburkholderia</taxon>
    </lineage>
</organism>
<dbReference type="PANTHER" id="PTHR48094:SF11">
    <property type="entry name" value="GLUTATHIONE-INDEPENDENT GLYOXALASE HSP31-RELATED"/>
    <property type="match status" value="1"/>
</dbReference>
<dbReference type="AlphaFoldDB" id="A0A6J5DJT4"/>
<dbReference type="GO" id="GO:0019243">
    <property type="term" value="P:methylglyoxal catabolic process to D-lactate via S-lactoyl-glutathione"/>
    <property type="evidence" value="ECO:0007669"/>
    <property type="project" value="TreeGrafter"/>
</dbReference>
<dbReference type="GO" id="GO:0005737">
    <property type="term" value="C:cytoplasm"/>
    <property type="evidence" value="ECO:0007669"/>
    <property type="project" value="TreeGrafter"/>
</dbReference>
<keyword evidence="2" id="KW-0456">Lyase</keyword>
<keyword evidence="1" id="KW-0346">Stress response</keyword>
<dbReference type="EMBL" id="CADIKF010000012">
    <property type="protein sequence ID" value="CAB3754540.1"/>
    <property type="molecule type" value="Genomic_DNA"/>
</dbReference>
<feature type="domain" description="DJ-1/PfpI" evidence="4">
    <location>
        <begin position="29"/>
        <end position="229"/>
    </location>
</feature>
<comment type="similarity">
    <text evidence="3">Belongs to the peptidase C56 family. HSP31-like subfamily.</text>
</comment>
<evidence type="ECO:0000259" key="4">
    <source>
        <dbReference type="Pfam" id="PF01965"/>
    </source>
</evidence>
<evidence type="ECO:0000313" key="6">
    <source>
        <dbReference type="Proteomes" id="UP000494329"/>
    </source>
</evidence>